<dbReference type="AlphaFoldDB" id="A0A378RMI5"/>
<name>A0A378RMI5_MYROD</name>
<evidence type="ECO:0000313" key="2">
    <source>
        <dbReference type="Proteomes" id="UP000255024"/>
    </source>
</evidence>
<protein>
    <submittedName>
        <fullName evidence="1">Uncharacterized protein</fullName>
    </submittedName>
</protein>
<sequence>MKVKLYITLIGMIGSGCSTLQAQYKPYYYPDHEVGVTLKTGLNQAYGSLPQGIGSDKAFTMAFGLQYDYYVSPTWSIGIAGQYATQTTNYTGTNLKGQRQYIDSENEAFIFSYQGKNYKEEWKVNQVNLPLTVQYVGKAETSLYVRTGLQFSLVMQTNTTLTWNNVEASGYFPQYNVVLDEPWFAGFGNKEKIEAKPALDIKNRWAWIAEVGVKHNLKANQNLYVGIYFDLGLNNQKPEVSTSKEELIAYKPELNKTIELNSIQQSSKAVFKNYSIGVQLRYGIGL</sequence>
<dbReference type="RefSeq" id="WP_115090475.1">
    <property type="nucleotide sequence ID" value="NZ_CP068107.1"/>
</dbReference>
<accession>A0A378RMI5</accession>
<evidence type="ECO:0000313" key="1">
    <source>
        <dbReference type="EMBL" id="STZ27559.1"/>
    </source>
</evidence>
<dbReference type="Proteomes" id="UP000255024">
    <property type="component" value="Unassembled WGS sequence"/>
</dbReference>
<reference evidence="1 2" key="1">
    <citation type="submission" date="2018-06" db="EMBL/GenBank/DDBJ databases">
        <authorList>
            <consortium name="Pathogen Informatics"/>
            <person name="Doyle S."/>
        </authorList>
    </citation>
    <scope>NUCLEOTIDE SEQUENCE [LARGE SCALE GENOMIC DNA]</scope>
    <source>
        <strain evidence="1 2">NCTC11179</strain>
    </source>
</reference>
<dbReference type="Gene3D" id="2.40.160.20">
    <property type="match status" value="1"/>
</dbReference>
<dbReference type="EMBL" id="UGQL01000001">
    <property type="protein sequence ID" value="STZ27559.1"/>
    <property type="molecule type" value="Genomic_DNA"/>
</dbReference>
<organism evidence="1 2">
    <name type="scientific">Myroides odoratus</name>
    <name type="common">Flavobacterium odoratum</name>
    <dbReference type="NCBI Taxonomy" id="256"/>
    <lineage>
        <taxon>Bacteria</taxon>
        <taxon>Pseudomonadati</taxon>
        <taxon>Bacteroidota</taxon>
        <taxon>Flavobacteriia</taxon>
        <taxon>Flavobacteriales</taxon>
        <taxon>Flavobacteriaceae</taxon>
        <taxon>Myroides</taxon>
    </lineage>
</organism>
<gene>
    <name evidence="1" type="ORF">NCTC11179_01095</name>
</gene>
<proteinExistence type="predicted"/>
<dbReference type="PROSITE" id="PS51257">
    <property type="entry name" value="PROKAR_LIPOPROTEIN"/>
    <property type="match status" value="1"/>
</dbReference>
<keyword evidence="2" id="KW-1185">Reference proteome</keyword>